<dbReference type="Gene3D" id="3.40.190.10">
    <property type="entry name" value="Periplasmic binding protein-like II"/>
    <property type="match status" value="1"/>
</dbReference>
<keyword evidence="1" id="KW-1133">Transmembrane helix</keyword>
<dbReference type="PIRSF" id="PIRSF002741">
    <property type="entry name" value="MppA"/>
    <property type="match status" value="1"/>
</dbReference>
<dbReference type="SUPFAM" id="SSF53850">
    <property type="entry name" value="Periplasmic binding protein-like II"/>
    <property type="match status" value="1"/>
</dbReference>
<comment type="caution">
    <text evidence="3">The sequence shown here is derived from an EMBL/GenBank/DDBJ whole genome shotgun (WGS) entry which is preliminary data.</text>
</comment>
<dbReference type="Pfam" id="PF00496">
    <property type="entry name" value="SBP_bac_5"/>
    <property type="match status" value="1"/>
</dbReference>
<protein>
    <submittedName>
        <fullName evidence="3">Oligopeptide ABC transporter, periplasmic oligopeptide-binding protein OppA</fullName>
    </submittedName>
</protein>
<dbReference type="PANTHER" id="PTHR30290">
    <property type="entry name" value="PERIPLASMIC BINDING COMPONENT OF ABC TRANSPORTER"/>
    <property type="match status" value="1"/>
</dbReference>
<dbReference type="EMBL" id="QUAH01000003">
    <property type="protein sequence ID" value="RFT16444.1"/>
    <property type="molecule type" value="Genomic_DNA"/>
</dbReference>
<accession>A0A3E2BP05</accession>
<dbReference type="InterPro" id="IPR039424">
    <property type="entry name" value="SBP_5"/>
</dbReference>
<keyword evidence="1" id="KW-0472">Membrane</keyword>
<gene>
    <name evidence="3" type="ORF">OP8BY_1622</name>
</gene>
<evidence type="ECO:0000313" key="4">
    <source>
        <dbReference type="Proteomes" id="UP000257323"/>
    </source>
</evidence>
<feature type="domain" description="Solute-binding protein family 5" evidence="2">
    <location>
        <begin position="86"/>
        <end position="455"/>
    </location>
</feature>
<feature type="transmembrane region" description="Helical" evidence="1">
    <location>
        <begin position="12"/>
        <end position="32"/>
    </location>
</feature>
<reference evidence="3 4" key="1">
    <citation type="submission" date="2018-08" db="EMBL/GenBank/DDBJ databases">
        <title>Genome analysis of the thermophilic bacterium of the candidate phylum Aminicenantes from deep subsurface aquifer revealed its physiology and ecological role.</title>
        <authorList>
            <person name="Kadnikov V.V."/>
            <person name="Mardanov A.V."/>
            <person name="Beletsky A.V."/>
            <person name="Karnachuk O.V."/>
            <person name="Ravin N.V."/>
        </authorList>
    </citation>
    <scope>NUCLEOTIDE SEQUENCE [LARGE SCALE GENOMIC DNA]</scope>
    <source>
        <strain evidence="3">BY38</strain>
    </source>
</reference>
<keyword evidence="1" id="KW-0812">Transmembrane</keyword>
<proteinExistence type="predicted"/>
<name>A0A3E2BP05_9BACT</name>
<organism evidence="3 4">
    <name type="scientific">Candidatus Saccharicenans subterraneus</name>
    <dbReference type="NCBI Taxonomy" id="2508984"/>
    <lineage>
        <taxon>Bacteria</taxon>
        <taxon>Candidatus Aminicenantota</taxon>
        <taxon>Candidatus Aminicenantia</taxon>
        <taxon>Candidatus Aminicenantales</taxon>
        <taxon>Candidatus Saccharicenantaceae</taxon>
        <taxon>Candidatus Saccharicenans</taxon>
    </lineage>
</organism>
<dbReference type="GO" id="GO:1904680">
    <property type="term" value="F:peptide transmembrane transporter activity"/>
    <property type="evidence" value="ECO:0007669"/>
    <property type="project" value="TreeGrafter"/>
</dbReference>
<sequence length="538" mass="61662">MEFSVRTSGRRAGLVVSLALAAMLVLGLFLGASVQEETPRPKPGGELRVRPYGSALNTDLDPAGNGYSLVVGNLYEGLVRLDQNLNVVPGLADYWSVSENGRKVTFYLRKQAVFHNGQAVTASDVKFSYQRLFQLKSRPVFYEFASRIEGGEEFWRGAASEVSGLRVVDDKVLEIYWKQPGVTNFYFLAAGFAGILPAGPVQSQKKRFFDRPVGAGPFKFDYWLRDRRLNIIGVRLVRNDNYFTRKPFLEAVEVSPFFQLDDFLQNEIQVIPYLTFRISRDKYQILESNLLQLNYLFFSCHLPPFDRPEVRRALQAFVEKRQLAGLASTTANFCQPMDSFIPPFLPGFMPEGAWPEQSLSQVLKVLEEAGLGRVDRPLVVNAYFQVTNKDLIPSIYEFLREELRPAGIKLELKSNYSAEELARDNTPFIFFLEWSPELPDPEFILRPLFHSAGSANRELFHYRNPKVDELLELQKNGLSFERRVNLFREIEKILQADTPALPLFFHKQRLAYQPYLKNLKAQPQGLLCLNLRDVWMDR</sequence>
<evidence type="ECO:0000256" key="1">
    <source>
        <dbReference type="SAM" id="Phobius"/>
    </source>
</evidence>
<dbReference type="InterPro" id="IPR030678">
    <property type="entry name" value="Peptide/Ni-bd"/>
</dbReference>
<evidence type="ECO:0000259" key="2">
    <source>
        <dbReference type="Pfam" id="PF00496"/>
    </source>
</evidence>
<dbReference type="Proteomes" id="UP000257323">
    <property type="component" value="Unassembled WGS sequence"/>
</dbReference>
<dbReference type="GO" id="GO:0043190">
    <property type="term" value="C:ATP-binding cassette (ABC) transporter complex"/>
    <property type="evidence" value="ECO:0007669"/>
    <property type="project" value="InterPro"/>
</dbReference>
<dbReference type="GO" id="GO:0015833">
    <property type="term" value="P:peptide transport"/>
    <property type="evidence" value="ECO:0007669"/>
    <property type="project" value="TreeGrafter"/>
</dbReference>
<dbReference type="Gene3D" id="3.10.105.10">
    <property type="entry name" value="Dipeptide-binding Protein, Domain 3"/>
    <property type="match status" value="1"/>
</dbReference>
<dbReference type="GO" id="GO:0042597">
    <property type="term" value="C:periplasmic space"/>
    <property type="evidence" value="ECO:0007669"/>
    <property type="project" value="UniProtKB-ARBA"/>
</dbReference>
<dbReference type="AlphaFoldDB" id="A0A3E2BP05"/>
<evidence type="ECO:0000313" key="3">
    <source>
        <dbReference type="EMBL" id="RFT16444.1"/>
    </source>
</evidence>
<dbReference type="InterPro" id="IPR000914">
    <property type="entry name" value="SBP_5_dom"/>
</dbReference>
<dbReference type="CDD" id="cd00995">
    <property type="entry name" value="PBP2_NikA_DppA_OppA_like"/>
    <property type="match status" value="1"/>
</dbReference>